<dbReference type="OrthoDB" id="10266128at2759"/>
<keyword evidence="8" id="KW-1185">Reference proteome</keyword>
<gene>
    <name evidence="7" type="primary">NUG1</name>
    <name evidence="7" type="ORF">H4R34_005627</name>
</gene>
<keyword evidence="2" id="KW-0547">Nucleotide-binding</keyword>
<feature type="non-terminal residue" evidence="7">
    <location>
        <position position="339"/>
    </location>
</feature>
<sequence>MVPKKAKSKRTSTKHRNKVQRKVSEHQRKARRDSKLNPRRVRKDPGIPNLWPFKEKLLNDIEREKQRVAAEKQRQRDPTATNLAGGIKGAATMGDLVQHAQDSALQYDADQDTTLHANDENEDSHALTEEAVHGRKDNSMRAYYREFRKVVDNADVILEVLDARDPLGCRTRAIEQMILGHKGNKRVVLVLNKIDLVPRENVEAWLKYLRNEFPTIAFRASTQTQRTNLGQISSANGQVADYQLQKGQCVGADSLIRLLKNYCRNANIKTAITVGVIGYPNVGKSSLINSLRRSRVCQVGAMPGVTKAAQEIHLDKNVKLLDSPGIVFAKPPTSTKSLD</sequence>
<name>A0A9W8EAJ9_9FUNG</name>
<accession>A0A9W8EAJ9</accession>
<evidence type="ECO:0000313" key="7">
    <source>
        <dbReference type="EMBL" id="KAJ1971782.1"/>
    </source>
</evidence>
<dbReference type="InterPro" id="IPR014813">
    <property type="entry name" value="Gnl3_N_dom"/>
</dbReference>
<protein>
    <submittedName>
        <fullName evidence="7">Nuclear GTP-binding protein nug1</fullName>
    </submittedName>
</protein>
<evidence type="ECO:0000256" key="5">
    <source>
        <dbReference type="SAM" id="MobiDB-lite"/>
    </source>
</evidence>
<keyword evidence="4" id="KW-0539">Nucleus</keyword>
<dbReference type="FunFam" id="3.40.50.300:FF:000493">
    <property type="entry name" value="Guanine nucleotide-binding protein-like 3-like protein"/>
    <property type="match status" value="1"/>
</dbReference>
<dbReference type="Pfam" id="PF08701">
    <property type="entry name" value="GN3L_Grn1"/>
    <property type="match status" value="1"/>
</dbReference>
<organism evidence="7 8">
    <name type="scientific">Dimargaris verticillata</name>
    <dbReference type="NCBI Taxonomy" id="2761393"/>
    <lineage>
        <taxon>Eukaryota</taxon>
        <taxon>Fungi</taxon>
        <taxon>Fungi incertae sedis</taxon>
        <taxon>Zoopagomycota</taxon>
        <taxon>Kickxellomycotina</taxon>
        <taxon>Dimargaritomycetes</taxon>
        <taxon>Dimargaritales</taxon>
        <taxon>Dimargaritaceae</taxon>
        <taxon>Dimargaris</taxon>
    </lineage>
</organism>
<dbReference type="PANTHER" id="PTHR11089:SF30">
    <property type="entry name" value="GUANINE NUCLEOTIDE-BINDING PROTEIN-LIKE 3 HOMOLOG"/>
    <property type="match status" value="1"/>
</dbReference>
<dbReference type="PANTHER" id="PTHR11089">
    <property type="entry name" value="GTP-BINDING PROTEIN-RELATED"/>
    <property type="match status" value="1"/>
</dbReference>
<feature type="region of interest" description="Disordered" evidence="5">
    <location>
        <begin position="1"/>
        <end position="51"/>
    </location>
</feature>
<dbReference type="InterPro" id="IPR030378">
    <property type="entry name" value="G_CP_dom"/>
</dbReference>
<evidence type="ECO:0000313" key="8">
    <source>
        <dbReference type="Proteomes" id="UP001151582"/>
    </source>
</evidence>
<dbReference type="InterPro" id="IPR006073">
    <property type="entry name" value="GTP-bd"/>
</dbReference>
<evidence type="ECO:0000256" key="4">
    <source>
        <dbReference type="ARBA" id="ARBA00023242"/>
    </source>
</evidence>
<keyword evidence="3" id="KW-0342">GTP-binding</keyword>
<evidence type="ECO:0000259" key="6">
    <source>
        <dbReference type="PROSITE" id="PS51721"/>
    </source>
</evidence>
<dbReference type="InterPro" id="IPR027417">
    <property type="entry name" value="P-loop_NTPase"/>
</dbReference>
<proteinExistence type="predicted"/>
<feature type="compositionally biased region" description="Basic residues" evidence="5">
    <location>
        <begin position="28"/>
        <end position="42"/>
    </location>
</feature>
<dbReference type="AlphaFoldDB" id="A0A9W8EAJ9"/>
<dbReference type="CDD" id="cd04178">
    <property type="entry name" value="Nucleostemin_like"/>
    <property type="match status" value="1"/>
</dbReference>
<dbReference type="GO" id="GO:0005525">
    <property type="term" value="F:GTP binding"/>
    <property type="evidence" value="ECO:0007669"/>
    <property type="project" value="UniProtKB-KW"/>
</dbReference>
<evidence type="ECO:0000256" key="1">
    <source>
        <dbReference type="ARBA" id="ARBA00004123"/>
    </source>
</evidence>
<comment type="subcellular location">
    <subcellularLocation>
        <location evidence="1">Nucleus</location>
    </subcellularLocation>
</comment>
<feature type="region of interest" description="Disordered" evidence="5">
    <location>
        <begin position="66"/>
        <end position="86"/>
    </location>
</feature>
<dbReference type="SUPFAM" id="SSF52540">
    <property type="entry name" value="P-loop containing nucleoside triphosphate hydrolases"/>
    <property type="match status" value="1"/>
</dbReference>
<dbReference type="GO" id="GO:0005730">
    <property type="term" value="C:nucleolus"/>
    <property type="evidence" value="ECO:0007669"/>
    <property type="project" value="UniProtKB-ARBA"/>
</dbReference>
<dbReference type="Gene3D" id="3.40.50.300">
    <property type="entry name" value="P-loop containing nucleotide triphosphate hydrolases"/>
    <property type="match status" value="1"/>
</dbReference>
<dbReference type="PROSITE" id="PS51721">
    <property type="entry name" value="G_CP"/>
    <property type="match status" value="1"/>
</dbReference>
<feature type="domain" description="CP-type G" evidence="6">
    <location>
        <begin position="144"/>
        <end position="329"/>
    </location>
</feature>
<dbReference type="Proteomes" id="UP001151582">
    <property type="component" value="Unassembled WGS sequence"/>
</dbReference>
<dbReference type="EMBL" id="JANBQB010001248">
    <property type="protein sequence ID" value="KAJ1971782.1"/>
    <property type="molecule type" value="Genomic_DNA"/>
</dbReference>
<evidence type="ECO:0000256" key="3">
    <source>
        <dbReference type="ARBA" id="ARBA00023134"/>
    </source>
</evidence>
<dbReference type="InterPro" id="IPR050755">
    <property type="entry name" value="TRAFAC_YlqF/YawG_RiboMat"/>
</dbReference>
<comment type="caution">
    <text evidence="7">The sequence shown here is derived from an EMBL/GenBank/DDBJ whole genome shotgun (WGS) entry which is preliminary data.</text>
</comment>
<evidence type="ECO:0000256" key="2">
    <source>
        <dbReference type="ARBA" id="ARBA00022741"/>
    </source>
</evidence>
<feature type="compositionally biased region" description="Basic and acidic residues" evidence="5">
    <location>
        <begin position="66"/>
        <end position="77"/>
    </location>
</feature>
<reference evidence="7" key="1">
    <citation type="submission" date="2022-07" db="EMBL/GenBank/DDBJ databases">
        <title>Phylogenomic reconstructions and comparative analyses of Kickxellomycotina fungi.</title>
        <authorList>
            <person name="Reynolds N.K."/>
            <person name="Stajich J.E."/>
            <person name="Barry K."/>
            <person name="Grigoriev I.V."/>
            <person name="Crous P."/>
            <person name="Smith M.E."/>
        </authorList>
    </citation>
    <scope>NUCLEOTIDE SEQUENCE</scope>
    <source>
        <strain evidence="7">RSA 567</strain>
    </source>
</reference>
<dbReference type="Pfam" id="PF01926">
    <property type="entry name" value="MMR_HSR1"/>
    <property type="match status" value="1"/>
</dbReference>
<feature type="compositionally biased region" description="Basic residues" evidence="5">
    <location>
        <begin position="1"/>
        <end position="21"/>
    </location>
</feature>